<gene>
    <name evidence="1" type="ORF">IAC13_10405</name>
</gene>
<dbReference type="PIRSF" id="PIRSF033563">
    <property type="entry name" value="UCP033563"/>
    <property type="match status" value="1"/>
</dbReference>
<dbReference type="Proteomes" id="UP000823618">
    <property type="component" value="Unassembled WGS sequence"/>
</dbReference>
<name>A0A9D9N8V8_9FIRM</name>
<protein>
    <submittedName>
        <fullName evidence="1">DUF1015 domain-containing protein</fullName>
    </submittedName>
</protein>
<comment type="caution">
    <text evidence="1">The sequence shown here is derived from an EMBL/GenBank/DDBJ whole genome shotgun (WGS) entry which is preliminary data.</text>
</comment>
<reference evidence="1" key="2">
    <citation type="journal article" date="2021" name="PeerJ">
        <title>Extensive microbial diversity within the chicken gut microbiome revealed by metagenomics and culture.</title>
        <authorList>
            <person name="Gilroy R."/>
            <person name="Ravi A."/>
            <person name="Getino M."/>
            <person name="Pursley I."/>
            <person name="Horton D.L."/>
            <person name="Alikhan N.F."/>
            <person name="Baker D."/>
            <person name="Gharbi K."/>
            <person name="Hall N."/>
            <person name="Watson M."/>
            <person name="Adriaenssens E.M."/>
            <person name="Foster-Nyarko E."/>
            <person name="Jarju S."/>
            <person name="Secka A."/>
            <person name="Antonio M."/>
            <person name="Oren A."/>
            <person name="Chaudhuri R.R."/>
            <person name="La Ragione R."/>
            <person name="Hildebrand F."/>
            <person name="Pallen M.J."/>
        </authorList>
    </citation>
    <scope>NUCLEOTIDE SEQUENCE</scope>
    <source>
        <strain evidence="1">E3-2379</strain>
    </source>
</reference>
<dbReference type="Pfam" id="PF06245">
    <property type="entry name" value="DUF1015"/>
    <property type="match status" value="1"/>
</dbReference>
<sequence length="413" mass="48218">MATIRPFYCVRPRQDMAQLVAALPYDVYNREEAVEVVKDAPKSFLNIDRPETQFPIETDMYGQQIYEKARQLLDEWILDGTFMKEDTRCYYLYELTMNGRSQTGVVACVSIDDYENEVIKKHENTRREKEEDRIRHVDVCSAQTGPIFLASKDDQELNEKVIQWKEQEALYDFIAEDGIRHRVFRIDGEVEISYLTNHFAKIPALYIADGHHRTASAVRVGQMRRKLHKNYTGEEEFNYFLSVIFPENELKIFDYNRVVCDLNGKTKEEFLDELSKCVTVEEKPERVKPVKKGQFGMYLDGRWYQLTYPQEHIPNDVVEQLDVSLLQNGILEPILGIIDPKTDDRIQFVGGIRGLEELERLVDQGQAVAFSMYPTTMEELFAVADNQRLMPPKSTWFEPKLRSGLFIHQIEEV</sequence>
<evidence type="ECO:0000313" key="1">
    <source>
        <dbReference type="EMBL" id="MBO8464330.1"/>
    </source>
</evidence>
<reference evidence="1" key="1">
    <citation type="submission" date="2020-10" db="EMBL/GenBank/DDBJ databases">
        <authorList>
            <person name="Gilroy R."/>
        </authorList>
    </citation>
    <scope>NUCLEOTIDE SEQUENCE</scope>
    <source>
        <strain evidence="1">E3-2379</strain>
    </source>
</reference>
<dbReference type="EMBL" id="JADIML010000298">
    <property type="protein sequence ID" value="MBO8464330.1"/>
    <property type="molecule type" value="Genomic_DNA"/>
</dbReference>
<proteinExistence type="predicted"/>
<organism evidence="1 2">
    <name type="scientific">Candidatus Scybalomonas excrementavium</name>
    <dbReference type="NCBI Taxonomy" id="2840943"/>
    <lineage>
        <taxon>Bacteria</taxon>
        <taxon>Bacillati</taxon>
        <taxon>Bacillota</taxon>
        <taxon>Clostridia</taxon>
        <taxon>Lachnospirales</taxon>
        <taxon>Lachnospiraceae</taxon>
        <taxon>Lachnospiraceae incertae sedis</taxon>
        <taxon>Candidatus Scybalomonas</taxon>
    </lineage>
</organism>
<accession>A0A9D9N8V8</accession>
<dbReference type="PANTHER" id="PTHR36454">
    <property type="entry name" value="LMO2823 PROTEIN"/>
    <property type="match status" value="1"/>
</dbReference>
<dbReference type="PANTHER" id="PTHR36454:SF1">
    <property type="entry name" value="DUF1015 DOMAIN-CONTAINING PROTEIN"/>
    <property type="match status" value="1"/>
</dbReference>
<dbReference type="InterPro" id="IPR008323">
    <property type="entry name" value="UCP033563"/>
</dbReference>
<evidence type="ECO:0000313" key="2">
    <source>
        <dbReference type="Proteomes" id="UP000823618"/>
    </source>
</evidence>
<dbReference type="AlphaFoldDB" id="A0A9D9N8V8"/>